<comment type="caution">
    <text evidence="2">The sequence shown here is derived from an EMBL/GenBank/DDBJ whole genome shotgun (WGS) entry which is preliminary data.</text>
</comment>
<organism evidence="2 3">
    <name type="scientific">Mycena albidolilacea</name>
    <dbReference type="NCBI Taxonomy" id="1033008"/>
    <lineage>
        <taxon>Eukaryota</taxon>
        <taxon>Fungi</taxon>
        <taxon>Dikarya</taxon>
        <taxon>Basidiomycota</taxon>
        <taxon>Agaricomycotina</taxon>
        <taxon>Agaricomycetes</taxon>
        <taxon>Agaricomycetidae</taxon>
        <taxon>Agaricales</taxon>
        <taxon>Marasmiineae</taxon>
        <taxon>Mycenaceae</taxon>
        <taxon>Mycena</taxon>
    </lineage>
</organism>
<dbReference type="Proteomes" id="UP001218218">
    <property type="component" value="Unassembled WGS sequence"/>
</dbReference>
<dbReference type="AlphaFoldDB" id="A0AAD7EB10"/>
<gene>
    <name evidence="2" type="ORF">DFH08DRAFT_944691</name>
</gene>
<sequence>MSTQDSGQPSNSFWTPEREKRWRHAEAQRRYREKNLVETRTRAKLRMERLRNNFFCSKEATQIARERRRRWDADYREQVRRSKFCTKFGHRAFLDYYFPLYSTHGPHLPGLKFVWNDDEARARKSHKAKP</sequence>
<evidence type="ECO:0000313" key="3">
    <source>
        <dbReference type="Proteomes" id="UP001218218"/>
    </source>
</evidence>
<feature type="non-terminal residue" evidence="2">
    <location>
        <position position="1"/>
    </location>
</feature>
<name>A0AAD7EB10_9AGAR</name>
<feature type="compositionally biased region" description="Polar residues" evidence="1">
    <location>
        <begin position="1"/>
        <end position="14"/>
    </location>
</feature>
<reference evidence="2" key="1">
    <citation type="submission" date="2023-03" db="EMBL/GenBank/DDBJ databases">
        <title>Massive genome expansion in bonnet fungi (Mycena s.s.) driven by repeated elements and novel gene families across ecological guilds.</title>
        <authorList>
            <consortium name="Lawrence Berkeley National Laboratory"/>
            <person name="Harder C.B."/>
            <person name="Miyauchi S."/>
            <person name="Viragh M."/>
            <person name="Kuo A."/>
            <person name="Thoen E."/>
            <person name="Andreopoulos B."/>
            <person name="Lu D."/>
            <person name="Skrede I."/>
            <person name="Drula E."/>
            <person name="Henrissat B."/>
            <person name="Morin E."/>
            <person name="Kohler A."/>
            <person name="Barry K."/>
            <person name="LaButti K."/>
            <person name="Morin E."/>
            <person name="Salamov A."/>
            <person name="Lipzen A."/>
            <person name="Mereny Z."/>
            <person name="Hegedus B."/>
            <person name="Baldrian P."/>
            <person name="Stursova M."/>
            <person name="Weitz H."/>
            <person name="Taylor A."/>
            <person name="Grigoriev I.V."/>
            <person name="Nagy L.G."/>
            <person name="Martin F."/>
            <person name="Kauserud H."/>
        </authorList>
    </citation>
    <scope>NUCLEOTIDE SEQUENCE</scope>
    <source>
        <strain evidence="2">CBHHK002</strain>
    </source>
</reference>
<proteinExistence type="predicted"/>
<feature type="region of interest" description="Disordered" evidence="1">
    <location>
        <begin position="1"/>
        <end position="20"/>
    </location>
</feature>
<evidence type="ECO:0000256" key="1">
    <source>
        <dbReference type="SAM" id="MobiDB-lite"/>
    </source>
</evidence>
<dbReference type="EMBL" id="JARIHO010000090">
    <property type="protein sequence ID" value="KAJ7306874.1"/>
    <property type="molecule type" value="Genomic_DNA"/>
</dbReference>
<keyword evidence="3" id="KW-1185">Reference proteome</keyword>
<evidence type="ECO:0000313" key="2">
    <source>
        <dbReference type="EMBL" id="KAJ7306874.1"/>
    </source>
</evidence>
<protein>
    <submittedName>
        <fullName evidence="2">Uncharacterized protein</fullName>
    </submittedName>
</protein>
<accession>A0AAD7EB10</accession>